<keyword evidence="6 9" id="KW-1133">Transmembrane helix</keyword>
<proteinExistence type="predicted"/>
<evidence type="ECO:0000256" key="5">
    <source>
        <dbReference type="ARBA" id="ARBA00022847"/>
    </source>
</evidence>
<evidence type="ECO:0000256" key="2">
    <source>
        <dbReference type="ARBA" id="ARBA00022448"/>
    </source>
</evidence>
<dbReference type="PANTHER" id="PTHR43528:SF1">
    <property type="entry name" value="ALPHA-KETOGLUTARATE PERMEASE"/>
    <property type="match status" value="1"/>
</dbReference>
<feature type="transmembrane region" description="Helical" evidence="9">
    <location>
        <begin position="374"/>
        <end position="394"/>
    </location>
</feature>
<dbReference type="InterPro" id="IPR005828">
    <property type="entry name" value="MFS_sugar_transport-like"/>
</dbReference>
<dbReference type="InterPro" id="IPR051084">
    <property type="entry name" value="H+-coupled_symporters"/>
</dbReference>
<dbReference type="Gene3D" id="1.20.1250.20">
    <property type="entry name" value="MFS general substrate transporter like domains"/>
    <property type="match status" value="2"/>
</dbReference>
<feature type="domain" description="Major facilitator superfamily (MFS) profile" evidence="10">
    <location>
        <begin position="26"/>
        <end position="428"/>
    </location>
</feature>
<feature type="transmembrane region" description="Helical" evidence="9">
    <location>
        <begin position="285"/>
        <end position="303"/>
    </location>
</feature>
<dbReference type="GO" id="GO:0005886">
    <property type="term" value="C:plasma membrane"/>
    <property type="evidence" value="ECO:0007669"/>
    <property type="project" value="UniProtKB-SubCell"/>
</dbReference>
<evidence type="ECO:0000259" key="10">
    <source>
        <dbReference type="PROSITE" id="PS50850"/>
    </source>
</evidence>
<feature type="transmembrane region" description="Helical" evidence="9">
    <location>
        <begin position="340"/>
        <end position="362"/>
    </location>
</feature>
<keyword evidence="5" id="KW-0769">Symport</keyword>
<comment type="subcellular location">
    <subcellularLocation>
        <location evidence="1">Cell membrane</location>
        <topology evidence="1">Multi-pass membrane protein</topology>
    </subcellularLocation>
</comment>
<evidence type="ECO:0000256" key="3">
    <source>
        <dbReference type="ARBA" id="ARBA00022475"/>
    </source>
</evidence>
<feature type="transmembrane region" description="Helical" evidence="9">
    <location>
        <begin position="65"/>
        <end position="90"/>
    </location>
</feature>
<evidence type="ECO:0000256" key="6">
    <source>
        <dbReference type="ARBA" id="ARBA00022989"/>
    </source>
</evidence>
<evidence type="ECO:0000256" key="7">
    <source>
        <dbReference type="ARBA" id="ARBA00023136"/>
    </source>
</evidence>
<protein>
    <submittedName>
        <fullName evidence="11">MFS transporter</fullName>
    </submittedName>
</protein>
<keyword evidence="4 9" id="KW-0812">Transmembrane</keyword>
<dbReference type="PANTHER" id="PTHR43528">
    <property type="entry name" value="ALPHA-KETOGLUTARATE PERMEASE"/>
    <property type="match status" value="1"/>
</dbReference>
<reference evidence="11 12" key="1">
    <citation type="submission" date="2019-11" db="EMBL/GenBank/DDBJ databases">
        <title>Draft genome sequence of Kocuria indica DP-K7, a methyl red degrading Actinobacterium.</title>
        <authorList>
            <person name="Kumaran S."/>
            <person name="Tischler D."/>
            <person name="Ngo A.C.R."/>
            <person name="Schultes F."/>
        </authorList>
    </citation>
    <scope>NUCLEOTIDE SEQUENCE [LARGE SCALE GENOMIC DNA]</scope>
    <source>
        <strain evidence="11 12">DP-K7</strain>
    </source>
</reference>
<feature type="region of interest" description="Disordered" evidence="8">
    <location>
        <begin position="1"/>
        <end position="21"/>
    </location>
</feature>
<comment type="caution">
    <text evidence="11">The sequence shown here is derived from an EMBL/GenBank/DDBJ whole genome shotgun (WGS) entry which is preliminary data.</text>
</comment>
<dbReference type="PROSITE" id="PS00217">
    <property type="entry name" value="SUGAR_TRANSPORT_2"/>
    <property type="match status" value="1"/>
</dbReference>
<dbReference type="EMBL" id="WMHZ01000008">
    <property type="protein sequence ID" value="NDO78010.1"/>
    <property type="molecule type" value="Genomic_DNA"/>
</dbReference>
<gene>
    <name evidence="11" type="ORF">GKZ75_07155</name>
</gene>
<dbReference type="Pfam" id="PF00083">
    <property type="entry name" value="Sugar_tr"/>
    <property type="match status" value="2"/>
</dbReference>
<dbReference type="RefSeq" id="WP_162229400.1">
    <property type="nucleotide sequence ID" value="NZ_WMHZ01000008.1"/>
</dbReference>
<accession>A0A6N9R0D3</accession>
<evidence type="ECO:0000256" key="1">
    <source>
        <dbReference type="ARBA" id="ARBA00004651"/>
    </source>
</evidence>
<dbReference type="InterPro" id="IPR005829">
    <property type="entry name" value="Sugar_transporter_CS"/>
</dbReference>
<dbReference type="PROSITE" id="PS50850">
    <property type="entry name" value="MFS"/>
    <property type="match status" value="1"/>
</dbReference>
<evidence type="ECO:0000313" key="12">
    <source>
        <dbReference type="Proteomes" id="UP000471026"/>
    </source>
</evidence>
<feature type="transmembrane region" description="Helical" evidence="9">
    <location>
        <begin position="406"/>
        <end position="424"/>
    </location>
</feature>
<feature type="transmembrane region" description="Helical" evidence="9">
    <location>
        <begin position="247"/>
        <end position="265"/>
    </location>
</feature>
<dbReference type="GO" id="GO:0015293">
    <property type="term" value="F:symporter activity"/>
    <property type="evidence" value="ECO:0007669"/>
    <property type="project" value="UniProtKB-KW"/>
</dbReference>
<keyword evidence="2" id="KW-0813">Transport</keyword>
<name>A0A6N9R0D3_9MICC</name>
<feature type="transmembrane region" description="Helical" evidence="9">
    <location>
        <begin position="97"/>
        <end position="116"/>
    </location>
</feature>
<evidence type="ECO:0000256" key="9">
    <source>
        <dbReference type="SAM" id="Phobius"/>
    </source>
</evidence>
<feature type="transmembrane region" description="Helical" evidence="9">
    <location>
        <begin position="163"/>
        <end position="186"/>
    </location>
</feature>
<organism evidence="11 12">
    <name type="scientific">Kocuria marina subsp. indica</name>
    <dbReference type="NCBI Taxonomy" id="1049583"/>
    <lineage>
        <taxon>Bacteria</taxon>
        <taxon>Bacillati</taxon>
        <taxon>Actinomycetota</taxon>
        <taxon>Actinomycetes</taxon>
        <taxon>Micrococcales</taxon>
        <taxon>Micrococcaceae</taxon>
        <taxon>Kocuria</taxon>
    </lineage>
</organism>
<sequence length="434" mass="46942">MSTSAASPETATEANPGGPAVSSRKTLINNGIGNALEWYDWSICATFSIYFAREIFNPQDPVASILGAMAIFAVGFVFRPIGGLFFGWLADRTGRKTVLLTTVGGIALGALLIGLTPTFETAGVFAAVMLLVARLIQGLAYGGEMPTAQTYLAEMAPPQHRGLWASMIYVSGTTGACIGIFMGGIMNWFLTPEQMGEWGWRVPFFIGALGGLWALIGRAQLHESETFHEHKSTRASIWPEFRRHWKSAFRVIGLTIGGTVCYYVWSVSAVQQAVVVHGMPQATALQASLLANVVLIISLPLWGKLSDIWGRRPSLIIGNLVPLLLFFPLNAMVGQTFLSLFLPATIILVFMGAVLSITPAVFSELFPTSVRTVGVAFPYAVAVAIFGGTAPYLQNWISTQYSVGMFSLYVCLLLVVSTVVAFFLPETKAKDLRH</sequence>
<evidence type="ECO:0000256" key="8">
    <source>
        <dbReference type="SAM" id="MobiDB-lite"/>
    </source>
</evidence>
<dbReference type="InterPro" id="IPR020846">
    <property type="entry name" value="MFS_dom"/>
</dbReference>
<dbReference type="AlphaFoldDB" id="A0A6N9R0D3"/>
<keyword evidence="7 9" id="KW-0472">Membrane</keyword>
<keyword evidence="3" id="KW-1003">Cell membrane</keyword>
<feature type="transmembrane region" description="Helical" evidence="9">
    <location>
        <begin position="122"/>
        <end position="142"/>
    </location>
</feature>
<dbReference type="InterPro" id="IPR036259">
    <property type="entry name" value="MFS_trans_sf"/>
</dbReference>
<feature type="compositionally biased region" description="Low complexity" evidence="8">
    <location>
        <begin position="1"/>
        <end position="14"/>
    </location>
</feature>
<dbReference type="Proteomes" id="UP000471026">
    <property type="component" value="Unassembled WGS sequence"/>
</dbReference>
<evidence type="ECO:0000313" key="11">
    <source>
        <dbReference type="EMBL" id="NDO78010.1"/>
    </source>
</evidence>
<feature type="transmembrane region" description="Helical" evidence="9">
    <location>
        <begin position="315"/>
        <end position="334"/>
    </location>
</feature>
<feature type="transmembrane region" description="Helical" evidence="9">
    <location>
        <begin position="198"/>
        <end position="216"/>
    </location>
</feature>
<dbReference type="SUPFAM" id="SSF103473">
    <property type="entry name" value="MFS general substrate transporter"/>
    <property type="match status" value="1"/>
</dbReference>
<evidence type="ECO:0000256" key="4">
    <source>
        <dbReference type="ARBA" id="ARBA00022692"/>
    </source>
</evidence>